<sequence length="169" mass="18781">MALASWAWAWICAAIHVTKRHPTAYLREGLLRRPWVGNAYRQRRLAFDLAAEAFDNMLISLVTFAMESKQSSNCCQSLAGTLFTVPGGLRRSESTVEPREGSGHEIGTLTLSSVKRQGGTGAKEVSETVIDLKHDSTVDGRLSLRIAHLTRWGVCKWERRSLGTLRLIT</sequence>
<reference evidence="2" key="1">
    <citation type="submission" date="2021-02" db="EMBL/GenBank/DDBJ databases">
        <authorList>
            <person name="Dougan E. K."/>
            <person name="Rhodes N."/>
            <person name="Thang M."/>
            <person name="Chan C."/>
        </authorList>
    </citation>
    <scope>NUCLEOTIDE SEQUENCE</scope>
</reference>
<feature type="signal peptide" evidence="1">
    <location>
        <begin position="1"/>
        <end position="20"/>
    </location>
</feature>
<protein>
    <submittedName>
        <fullName evidence="2">Uncharacterized protein</fullName>
    </submittedName>
</protein>
<organism evidence="2 3">
    <name type="scientific">Symbiodinium natans</name>
    <dbReference type="NCBI Taxonomy" id="878477"/>
    <lineage>
        <taxon>Eukaryota</taxon>
        <taxon>Sar</taxon>
        <taxon>Alveolata</taxon>
        <taxon>Dinophyceae</taxon>
        <taxon>Suessiales</taxon>
        <taxon>Symbiodiniaceae</taxon>
        <taxon>Symbiodinium</taxon>
    </lineage>
</organism>
<dbReference type="AlphaFoldDB" id="A0A812KJT4"/>
<name>A0A812KJT4_9DINO</name>
<evidence type="ECO:0000313" key="3">
    <source>
        <dbReference type="Proteomes" id="UP000604046"/>
    </source>
</evidence>
<dbReference type="Proteomes" id="UP000604046">
    <property type="component" value="Unassembled WGS sequence"/>
</dbReference>
<evidence type="ECO:0000256" key="1">
    <source>
        <dbReference type="SAM" id="SignalP"/>
    </source>
</evidence>
<keyword evidence="3" id="KW-1185">Reference proteome</keyword>
<dbReference type="EMBL" id="CAJNDS010000646">
    <property type="protein sequence ID" value="CAE7225206.1"/>
    <property type="molecule type" value="Genomic_DNA"/>
</dbReference>
<keyword evidence="1" id="KW-0732">Signal</keyword>
<proteinExistence type="predicted"/>
<gene>
    <name evidence="2" type="ORF">SNAT2548_LOCUS8665</name>
</gene>
<feature type="chain" id="PRO_5032543855" evidence="1">
    <location>
        <begin position="21"/>
        <end position="169"/>
    </location>
</feature>
<comment type="caution">
    <text evidence="2">The sequence shown here is derived from an EMBL/GenBank/DDBJ whole genome shotgun (WGS) entry which is preliminary data.</text>
</comment>
<accession>A0A812KJT4</accession>
<evidence type="ECO:0000313" key="2">
    <source>
        <dbReference type="EMBL" id="CAE7225206.1"/>
    </source>
</evidence>